<accession>A0AA88GT17</accession>
<dbReference type="AlphaFoldDB" id="A0AA88GT17"/>
<dbReference type="RefSeq" id="XP_044549612.1">
    <property type="nucleotide sequence ID" value="XM_044692962.1"/>
</dbReference>
<feature type="compositionally biased region" description="Basic and acidic residues" evidence="1">
    <location>
        <begin position="150"/>
        <end position="159"/>
    </location>
</feature>
<feature type="transmembrane region" description="Helical" evidence="2">
    <location>
        <begin position="79"/>
        <end position="97"/>
    </location>
</feature>
<evidence type="ECO:0000313" key="3">
    <source>
        <dbReference type="EMBL" id="KAG2385619.1"/>
    </source>
</evidence>
<proteinExistence type="predicted"/>
<evidence type="ECO:0000256" key="2">
    <source>
        <dbReference type="SAM" id="Phobius"/>
    </source>
</evidence>
<name>A0AA88GT17_NAELO</name>
<dbReference type="EMBL" id="PYSW02000018">
    <property type="protein sequence ID" value="KAG2385619.1"/>
    <property type="molecule type" value="Genomic_DNA"/>
</dbReference>
<keyword evidence="2" id="KW-0812">Transmembrane</keyword>
<protein>
    <recommendedName>
        <fullName evidence="5">Transmembrane protein</fullName>
    </recommendedName>
</protein>
<feature type="region of interest" description="Disordered" evidence="1">
    <location>
        <begin position="148"/>
        <end position="172"/>
    </location>
</feature>
<feature type="transmembrane region" description="Helical" evidence="2">
    <location>
        <begin position="21"/>
        <end position="39"/>
    </location>
</feature>
<dbReference type="PROSITE" id="PS51257">
    <property type="entry name" value="PROKAR_LIPOPROTEIN"/>
    <property type="match status" value="1"/>
</dbReference>
<comment type="caution">
    <text evidence="3">The sequence shown here is derived from an EMBL/GenBank/DDBJ whole genome shotgun (WGS) entry which is preliminary data.</text>
</comment>
<feature type="compositionally biased region" description="Polar residues" evidence="1">
    <location>
        <begin position="160"/>
        <end position="172"/>
    </location>
</feature>
<dbReference type="Proteomes" id="UP000816034">
    <property type="component" value="Unassembled WGS sequence"/>
</dbReference>
<keyword evidence="2" id="KW-1133">Transmembrane helix</keyword>
<keyword evidence="4" id="KW-1185">Reference proteome</keyword>
<evidence type="ECO:0000313" key="4">
    <source>
        <dbReference type="Proteomes" id="UP000816034"/>
    </source>
</evidence>
<reference evidence="3 4" key="1">
    <citation type="journal article" date="2018" name="BMC Genomics">
        <title>The genome of Naegleria lovaniensis, the basis for a comparative approach to unravel pathogenicity factors of the human pathogenic amoeba N. fowleri.</title>
        <authorList>
            <person name="Liechti N."/>
            <person name="Schurch N."/>
            <person name="Bruggmann R."/>
            <person name="Wittwer M."/>
        </authorList>
    </citation>
    <scope>NUCLEOTIDE SEQUENCE [LARGE SCALE GENOMIC DNA]</scope>
    <source>
        <strain evidence="3 4">ATCC 30569</strain>
    </source>
</reference>
<keyword evidence="2" id="KW-0472">Membrane</keyword>
<sequence length="195" mass="21242">MSQKFATAYARYKDIFENNKNVLSFTATALSCVAAYLGYLSRMRHQQKLEEQLRELNQTLSKEQQATGVELLKKKTSDASMIALFMVSSALLGYSVGRFHGRRSAMKRFVAFTANTEVAPTVSAAATSSTTSSSLSSASSGIAAATLNLGKDDVQEEPPKSTSSLTTDNETNSKSSLPFLNFNYSNFPPLFLFSL</sequence>
<dbReference type="GeneID" id="68095889"/>
<evidence type="ECO:0008006" key="5">
    <source>
        <dbReference type="Google" id="ProtNLM"/>
    </source>
</evidence>
<gene>
    <name evidence="3" type="ORF">C9374_003434</name>
</gene>
<evidence type="ECO:0000256" key="1">
    <source>
        <dbReference type="SAM" id="MobiDB-lite"/>
    </source>
</evidence>
<organism evidence="3 4">
    <name type="scientific">Naegleria lovaniensis</name>
    <name type="common">Amoeba</name>
    <dbReference type="NCBI Taxonomy" id="51637"/>
    <lineage>
        <taxon>Eukaryota</taxon>
        <taxon>Discoba</taxon>
        <taxon>Heterolobosea</taxon>
        <taxon>Tetramitia</taxon>
        <taxon>Eutetramitia</taxon>
        <taxon>Vahlkampfiidae</taxon>
        <taxon>Naegleria</taxon>
    </lineage>
</organism>